<keyword evidence="6" id="KW-1185">Reference proteome</keyword>
<evidence type="ECO:0000256" key="2">
    <source>
        <dbReference type="PIRSR" id="PIRSR622684-1"/>
    </source>
</evidence>
<sequence length="130" mass="15156">MPYCLFVKLKQLKYSFLLKQLKCGLESQQLTVDQVTCYYVTQACDCWLLAVISGVASIPQLFEHICPIPQIIEGPDYVGVFKFRFWQFGNWVEVLIDDRLPVDSNNRMIFMHSDESNEMWSALMEKAYAK</sequence>
<feature type="domain" description="Calpain catalytic" evidence="4">
    <location>
        <begin position="45"/>
        <end position="130"/>
    </location>
</feature>
<dbReference type="GO" id="GO:0005737">
    <property type="term" value="C:cytoplasm"/>
    <property type="evidence" value="ECO:0007669"/>
    <property type="project" value="TreeGrafter"/>
</dbReference>
<dbReference type="SUPFAM" id="SSF54001">
    <property type="entry name" value="Cysteine proteinases"/>
    <property type="match status" value="1"/>
</dbReference>
<name>A0A3P7NXK8_DIBLA</name>
<dbReference type="InterPro" id="IPR001300">
    <property type="entry name" value="Peptidase_C2_calpain_cat"/>
</dbReference>
<feature type="active site" evidence="2">
    <location>
        <position position="46"/>
    </location>
</feature>
<organism evidence="5 6">
    <name type="scientific">Dibothriocephalus latus</name>
    <name type="common">Fish tapeworm</name>
    <name type="synonym">Diphyllobothrium latum</name>
    <dbReference type="NCBI Taxonomy" id="60516"/>
    <lineage>
        <taxon>Eukaryota</taxon>
        <taxon>Metazoa</taxon>
        <taxon>Spiralia</taxon>
        <taxon>Lophotrochozoa</taxon>
        <taxon>Platyhelminthes</taxon>
        <taxon>Cestoda</taxon>
        <taxon>Eucestoda</taxon>
        <taxon>Diphyllobothriidea</taxon>
        <taxon>Diphyllobothriidae</taxon>
        <taxon>Dibothriocephalus</taxon>
    </lineage>
</organism>
<dbReference type="Proteomes" id="UP000281553">
    <property type="component" value="Unassembled WGS sequence"/>
</dbReference>
<evidence type="ECO:0000256" key="1">
    <source>
        <dbReference type="ARBA" id="ARBA00007623"/>
    </source>
</evidence>
<reference evidence="5 6" key="1">
    <citation type="submission" date="2018-11" db="EMBL/GenBank/DDBJ databases">
        <authorList>
            <consortium name="Pathogen Informatics"/>
        </authorList>
    </citation>
    <scope>NUCLEOTIDE SEQUENCE [LARGE SCALE GENOMIC DNA]</scope>
</reference>
<dbReference type="OrthoDB" id="424753at2759"/>
<dbReference type="InterPro" id="IPR022684">
    <property type="entry name" value="Calpain_cysteine_protease"/>
</dbReference>
<protein>
    <recommendedName>
        <fullName evidence="4">Calpain catalytic domain-containing protein</fullName>
    </recommendedName>
</protein>
<dbReference type="PANTHER" id="PTHR10183:SF433">
    <property type="entry name" value="CALPAIN-A-RELATED"/>
    <property type="match status" value="1"/>
</dbReference>
<comment type="similarity">
    <text evidence="1">Belongs to the peptidase C2 family.</text>
</comment>
<dbReference type="PRINTS" id="PR00704">
    <property type="entry name" value="CALPAIN"/>
</dbReference>
<dbReference type="PROSITE" id="PS50203">
    <property type="entry name" value="CALPAIN_CAT"/>
    <property type="match status" value="1"/>
</dbReference>
<gene>
    <name evidence="5" type="ORF">DILT_LOCUS18799</name>
</gene>
<evidence type="ECO:0000259" key="4">
    <source>
        <dbReference type="PROSITE" id="PS50203"/>
    </source>
</evidence>
<evidence type="ECO:0000313" key="5">
    <source>
        <dbReference type="EMBL" id="VDN42343.1"/>
    </source>
</evidence>
<evidence type="ECO:0000313" key="6">
    <source>
        <dbReference type="Proteomes" id="UP000281553"/>
    </source>
</evidence>
<proteinExistence type="inferred from homology"/>
<dbReference type="GO" id="GO:0004198">
    <property type="term" value="F:calcium-dependent cysteine-type endopeptidase activity"/>
    <property type="evidence" value="ECO:0007669"/>
    <property type="project" value="InterPro"/>
</dbReference>
<dbReference type="EMBL" id="UYRU01104374">
    <property type="protein sequence ID" value="VDN42343.1"/>
    <property type="molecule type" value="Genomic_DNA"/>
</dbReference>
<evidence type="ECO:0000256" key="3">
    <source>
        <dbReference type="PROSITE-ProRule" id="PRU00239"/>
    </source>
</evidence>
<dbReference type="Pfam" id="PF00648">
    <property type="entry name" value="Peptidase_C2"/>
    <property type="match status" value="1"/>
</dbReference>
<dbReference type="AlphaFoldDB" id="A0A3P7NXK8"/>
<dbReference type="InterPro" id="IPR038765">
    <property type="entry name" value="Papain-like_cys_pep_sf"/>
</dbReference>
<dbReference type="GO" id="GO:0006508">
    <property type="term" value="P:proteolysis"/>
    <property type="evidence" value="ECO:0007669"/>
    <property type="project" value="InterPro"/>
</dbReference>
<accession>A0A3P7NXK8</accession>
<dbReference type="PANTHER" id="PTHR10183">
    <property type="entry name" value="CALPAIN"/>
    <property type="match status" value="1"/>
</dbReference>
<comment type="caution">
    <text evidence="3">Lacks conserved residue(s) required for the propagation of feature annotation.</text>
</comment>